<dbReference type="InterPro" id="IPR000905">
    <property type="entry name" value="Gcp-like_dom"/>
</dbReference>
<protein>
    <submittedName>
        <fullName evidence="2">tRNA (Adenosine(37)-N6)-threonylcarbamoyltransferase complex dimerization subunit type 1 TsaB</fullName>
    </submittedName>
</protein>
<dbReference type="NCBIfam" id="TIGR03725">
    <property type="entry name" value="T6A_YeaZ"/>
    <property type="match status" value="1"/>
</dbReference>
<dbReference type="Pfam" id="PF00814">
    <property type="entry name" value="TsaD"/>
    <property type="match status" value="1"/>
</dbReference>
<dbReference type="InterPro" id="IPR022496">
    <property type="entry name" value="T6A_TsaB"/>
</dbReference>
<dbReference type="PANTHER" id="PTHR11735:SF11">
    <property type="entry name" value="TRNA THREONYLCARBAMOYLADENOSINE BIOSYNTHESIS PROTEIN TSAB"/>
    <property type="match status" value="1"/>
</dbReference>
<evidence type="ECO:0000313" key="2">
    <source>
        <dbReference type="EMBL" id="GAA4028328.1"/>
    </source>
</evidence>
<evidence type="ECO:0000259" key="1">
    <source>
        <dbReference type="Pfam" id="PF00814"/>
    </source>
</evidence>
<dbReference type="Gene3D" id="3.30.420.40">
    <property type="match status" value="2"/>
</dbReference>
<keyword evidence="3" id="KW-1185">Reference proteome</keyword>
<dbReference type="CDD" id="cd24032">
    <property type="entry name" value="ASKHA_NBD_TsaB"/>
    <property type="match status" value="1"/>
</dbReference>
<proteinExistence type="predicted"/>
<dbReference type="PANTHER" id="PTHR11735">
    <property type="entry name" value="TRNA N6-ADENOSINE THREONYLCARBAMOYLTRANSFERASE"/>
    <property type="match status" value="1"/>
</dbReference>
<dbReference type="RefSeq" id="WP_344764027.1">
    <property type="nucleotide sequence ID" value="NZ_BAAAZE010000011.1"/>
</dbReference>
<gene>
    <name evidence="2" type="primary">tsaB</name>
    <name evidence="2" type="ORF">GCM10022212_28130</name>
</gene>
<accession>A0ABP7TM17</accession>
<organism evidence="2 3">
    <name type="scientific">Actimicrobium antarcticum</name>
    <dbReference type="NCBI Taxonomy" id="1051899"/>
    <lineage>
        <taxon>Bacteria</taxon>
        <taxon>Pseudomonadati</taxon>
        <taxon>Pseudomonadota</taxon>
        <taxon>Betaproteobacteria</taxon>
        <taxon>Burkholderiales</taxon>
        <taxon>Oxalobacteraceae</taxon>
        <taxon>Actimicrobium</taxon>
    </lineage>
</organism>
<feature type="domain" description="Gcp-like" evidence="1">
    <location>
        <begin position="52"/>
        <end position="195"/>
    </location>
</feature>
<dbReference type="EMBL" id="BAAAZE010000011">
    <property type="protein sequence ID" value="GAA4028328.1"/>
    <property type="molecule type" value="Genomic_DNA"/>
</dbReference>
<dbReference type="Proteomes" id="UP001501353">
    <property type="component" value="Unassembled WGS sequence"/>
</dbReference>
<dbReference type="InterPro" id="IPR043129">
    <property type="entry name" value="ATPase_NBD"/>
</dbReference>
<name>A0ABP7TM17_9BURK</name>
<reference evidence="3" key="1">
    <citation type="journal article" date="2019" name="Int. J. Syst. Evol. Microbiol.">
        <title>The Global Catalogue of Microorganisms (GCM) 10K type strain sequencing project: providing services to taxonomists for standard genome sequencing and annotation.</title>
        <authorList>
            <consortium name="The Broad Institute Genomics Platform"/>
            <consortium name="The Broad Institute Genome Sequencing Center for Infectious Disease"/>
            <person name="Wu L."/>
            <person name="Ma J."/>
        </authorList>
    </citation>
    <scope>NUCLEOTIDE SEQUENCE [LARGE SCALE GENOMIC DNA]</scope>
    <source>
        <strain evidence="3">JCM 16673</strain>
    </source>
</reference>
<dbReference type="SUPFAM" id="SSF53067">
    <property type="entry name" value="Actin-like ATPase domain"/>
    <property type="match status" value="2"/>
</dbReference>
<evidence type="ECO:0000313" key="3">
    <source>
        <dbReference type="Proteomes" id="UP001501353"/>
    </source>
</evidence>
<comment type="caution">
    <text evidence="2">The sequence shown here is derived from an EMBL/GenBank/DDBJ whole genome shotgun (WGS) entry which is preliminary data.</text>
</comment>
<sequence>MPIPSALPSTLSATPSATPSSTLLAIDTSSEIASVALLHDDQLHSLQSAGTQTHSQTLLPMIQQLLQDAGLTLADCAAIAFGAGPGSFTGVRTACGAAQGLAYGADRPAVAVSTLEALALACHEATGAASVLAVLDARMGEVYWAQYQFLPTRQTVIAPRLSAPAGVVPEGLVSACGNGLAAYAAQFAGQDFMANARADLMPHAAQVATLARVILAAGGAVAAADAQPIYLRNNVALTTAERLQKRQQVAA</sequence>